<sequence>MDFIYPDISQHPAYVKPQSRAWCDQLAAQTGKYAYTWTYAVDGTAAEEVFTEELSKVIRGHVLDVGCGHGEFTNRWAEQAEEVIGYDMTEGFLATAVRHRQPNVRYVRGYTHEDGLPFADNYFDVAYTKKGPGSMYVEANRVLKPGADVLAIHPGDGDGEGGELGLYFPGLFPPPAKGAPILQAIQAYLQTSGLRMLEIRFLRETVHIPTAEDILTLAGFGQNERVAGYLRETCFEEIQRQFGRHATGKGVKSTNFYYLIRAKAT</sequence>
<evidence type="ECO:0000313" key="3">
    <source>
        <dbReference type="Proteomes" id="UP000670947"/>
    </source>
</evidence>
<feature type="domain" description="Methyltransferase" evidence="1">
    <location>
        <begin position="62"/>
        <end position="146"/>
    </location>
</feature>
<dbReference type="InterPro" id="IPR029063">
    <property type="entry name" value="SAM-dependent_MTases_sf"/>
</dbReference>
<name>A0ABS3WAE1_9BACL</name>
<keyword evidence="2" id="KW-0489">Methyltransferase</keyword>
<dbReference type="Proteomes" id="UP000670947">
    <property type="component" value="Unassembled WGS sequence"/>
</dbReference>
<evidence type="ECO:0000313" key="2">
    <source>
        <dbReference type="EMBL" id="MBO7745121.1"/>
    </source>
</evidence>
<keyword evidence="2" id="KW-0808">Transferase</keyword>
<dbReference type="GO" id="GO:0032259">
    <property type="term" value="P:methylation"/>
    <property type="evidence" value="ECO:0007669"/>
    <property type="project" value="UniProtKB-KW"/>
</dbReference>
<dbReference type="InterPro" id="IPR041698">
    <property type="entry name" value="Methyltransf_25"/>
</dbReference>
<dbReference type="RefSeq" id="WP_208848022.1">
    <property type="nucleotide sequence ID" value="NZ_JAGGDJ010000007.1"/>
</dbReference>
<dbReference type="Gene3D" id="3.40.50.150">
    <property type="entry name" value="Vaccinia Virus protein VP39"/>
    <property type="match status" value="1"/>
</dbReference>
<organism evidence="2 3">
    <name type="scientific">Paenibacillus artemisiicola</name>
    <dbReference type="NCBI Taxonomy" id="1172618"/>
    <lineage>
        <taxon>Bacteria</taxon>
        <taxon>Bacillati</taxon>
        <taxon>Bacillota</taxon>
        <taxon>Bacilli</taxon>
        <taxon>Bacillales</taxon>
        <taxon>Paenibacillaceae</taxon>
        <taxon>Paenibacillus</taxon>
    </lineage>
</organism>
<dbReference type="GO" id="GO:0008168">
    <property type="term" value="F:methyltransferase activity"/>
    <property type="evidence" value="ECO:0007669"/>
    <property type="project" value="UniProtKB-KW"/>
</dbReference>
<dbReference type="SUPFAM" id="SSF53335">
    <property type="entry name" value="S-adenosyl-L-methionine-dependent methyltransferases"/>
    <property type="match status" value="1"/>
</dbReference>
<reference evidence="2 3" key="1">
    <citation type="submission" date="2021-03" db="EMBL/GenBank/DDBJ databases">
        <title>Paenibacillus artemisicola MWE-103 whole genome sequence.</title>
        <authorList>
            <person name="Ham Y.J."/>
        </authorList>
    </citation>
    <scope>NUCLEOTIDE SEQUENCE [LARGE SCALE GENOMIC DNA]</scope>
    <source>
        <strain evidence="2 3">MWE-103</strain>
    </source>
</reference>
<dbReference type="CDD" id="cd02440">
    <property type="entry name" value="AdoMet_MTases"/>
    <property type="match status" value="1"/>
</dbReference>
<comment type="caution">
    <text evidence="2">The sequence shown here is derived from an EMBL/GenBank/DDBJ whole genome shotgun (WGS) entry which is preliminary data.</text>
</comment>
<keyword evidence="3" id="KW-1185">Reference proteome</keyword>
<protein>
    <submittedName>
        <fullName evidence="2">Class I SAM-dependent methyltransferase</fullName>
    </submittedName>
</protein>
<gene>
    <name evidence="2" type="ORF">I8J29_13005</name>
</gene>
<dbReference type="EMBL" id="JAGGDJ010000007">
    <property type="protein sequence ID" value="MBO7745121.1"/>
    <property type="molecule type" value="Genomic_DNA"/>
</dbReference>
<dbReference type="Pfam" id="PF13649">
    <property type="entry name" value="Methyltransf_25"/>
    <property type="match status" value="1"/>
</dbReference>
<proteinExistence type="predicted"/>
<evidence type="ECO:0000259" key="1">
    <source>
        <dbReference type="Pfam" id="PF13649"/>
    </source>
</evidence>
<accession>A0ABS3WAE1</accession>